<proteinExistence type="predicted"/>
<feature type="signal peptide" evidence="1">
    <location>
        <begin position="1"/>
        <end position="19"/>
    </location>
</feature>
<sequence length="181" mass="19274">MTVMASKYAVLIALATVSAVVVDSATRKGDCVGKDCDTDLSGASFVGRSGEISHLETTCTHSKTGALSFAQQQVQQAKTMMVAANKMSQATKQMAASVEEMAASALDAIHTAEQQMKAITKKQRGNTDGGSPCSQFDHDCEGVKGLTYCGSYKYKLPPRPGQFMTWEVDSCICKDGKCKPI</sequence>
<name>A0A7S1KCV1_9ALVE</name>
<evidence type="ECO:0000256" key="1">
    <source>
        <dbReference type="SAM" id="SignalP"/>
    </source>
</evidence>
<accession>A0A7S1KCV1</accession>
<reference evidence="2" key="1">
    <citation type="submission" date="2021-01" db="EMBL/GenBank/DDBJ databases">
        <authorList>
            <person name="Corre E."/>
            <person name="Pelletier E."/>
            <person name="Niang G."/>
            <person name="Scheremetjew M."/>
            <person name="Finn R."/>
            <person name="Kale V."/>
            <person name="Holt S."/>
            <person name="Cochrane G."/>
            <person name="Meng A."/>
            <person name="Brown T."/>
            <person name="Cohen L."/>
        </authorList>
    </citation>
    <scope>NUCLEOTIDE SEQUENCE</scope>
    <source>
        <strain evidence="2">CCMP3346</strain>
    </source>
</reference>
<evidence type="ECO:0000313" key="2">
    <source>
        <dbReference type="EMBL" id="CAD9070065.1"/>
    </source>
</evidence>
<dbReference type="EMBL" id="HBGB01042707">
    <property type="protein sequence ID" value="CAD9070065.1"/>
    <property type="molecule type" value="Transcribed_RNA"/>
</dbReference>
<organism evidence="2">
    <name type="scientific">Vitrella brassicaformis</name>
    <dbReference type="NCBI Taxonomy" id="1169539"/>
    <lineage>
        <taxon>Eukaryota</taxon>
        <taxon>Sar</taxon>
        <taxon>Alveolata</taxon>
        <taxon>Colpodellida</taxon>
        <taxon>Vitrellaceae</taxon>
        <taxon>Vitrella</taxon>
    </lineage>
</organism>
<protein>
    <submittedName>
        <fullName evidence="2">Uncharacterized protein</fullName>
    </submittedName>
</protein>
<keyword evidence="1" id="KW-0732">Signal</keyword>
<dbReference type="AlphaFoldDB" id="A0A7S1KCV1"/>
<feature type="chain" id="PRO_5030758338" evidence="1">
    <location>
        <begin position="20"/>
        <end position="181"/>
    </location>
</feature>
<gene>
    <name evidence="2" type="ORF">VBRA1451_LOCUS25147</name>
</gene>